<evidence type="ECO:0000256" key="6">
    <source>
        <dbReference type="SAM" id="MobiDB-lite"/>
    </source>
</evidence>
<comment type="subcellular location">
    <subcellularLocation>
        <location evidence="1">Nucleus</location>
    </subcellularLocation>
</comment>
<dbReference type="GO" id="GO:0000124">
    <property type="term" value="C:SAGA complex"/>
    <property type="evidence" value="ECO:0007669"/>
    <property type="project" value="InterPro"/>
</dbReference>
<evidence type="ECO:0000259" key="7">
    <source>
        <dbReference type="SMART" id="SM00803"/>
    </source>
</evidence>
<dbReference type="GO" id="GO:0046982">
    <property type="term" value="F:protein heterodimerization activity"/>
    <property type="evidence" value="ECO:0007669"/>
    <property type="project" value="InterPro"/>
</dbReference>
<evidence type="ECO:0000256" key="2">
    <source>
        <dbReference type="ARBA" id="ARBA00007688"/>
    </source>
</evidence>
<dbReference type="PANTHER" id="PTHR10221">
    <property type="entry name" value="TRANSCRIPTION INITIATION FACTOR TFIID SUBUNIT 6"/>
    <property type="match status" value="1"/>
</dbReference>
<comment type="similarity">
    <text evidence="2">Belongs to the TAF6 family.</text>
</comment>
<dbReference type="OMA" id="QPRICKT"/>
<dbReference type="Pfam" id="PF07571">
    <property type="entry name" value="TAF6_C"/>
    <property type="match status" value="1"/>
</dbReference>
<dbReference type="Proteomes" id="UP000030693">
    <property type="component" value="Unassembled WGS sequence"/>
</dbReference>
<sequence>MSIISPDCVRLIADQNDVALADDDSAAALALDLETHLRLVIQESLQFMNHSNRSRLTVDDVSKSLRVLNIEPVLGFSGREPVRFKKETIASSSIVTLEAGGSTAPGTSSTGGASAAPPGTYEVYSVEDDEVNLSELLSIPLPPLPIEISYTAHWLAVEGVQPAIPQNPTPIHVDSSKPLNAEALSTDERVEVKPLVKHVLSPELRAYYDRMISCILQPDEAIRDSALQCLASDSGIHPLIPYLSQFITGTVSSNVRHLPVLRSMIQMVAAILSNPGIFIEPYLHQLMPAILTCLVGKTLCADPAKDDHWSLREAAADVVKTIIVKYGRAYHTLQPRISRTLRTALFAGLTAPGAELPIDTPMADAPAPAEPNAAPGTDATGAGTTAAATATATTTTPATTPAPAAAPAAASARPLTTRFGALRGLEALGPESVRLHILPFAAALAESFQAQLADRLPADAGDRERVRARRRDADARRCLGALVDTVGRLLRRDLQQLSALELRAMLAGEGGTGPNDVSSVKSRTAHLIGDSQLAGELVDALGAEALAPFVRVTLPGPGGQIPGPAGHRGSDSVIV</sequence>
<dbReference type="CDD" id="cd08050">
    <property type="entry name" value="TAF6C"/>
    <property type="match status" value="1"/>
</dbReference>
<dbReference type="SUPFAM" id="SSF47113">
    <property type="entry name" value="Histone-fold"/>
    <property type="match status" value="1"/>
</dbReference>
<dbReference type="SUPFAM" id="SSF48371">
    <property type="entry name" value="ARM repeat"/>
    <property type="match status" value="1"/>
</dbReference>
<feature type="region of interest" description="Disordered" evidence="6">
    <location>
        <begin position="359"/>
        <end position="411"/>
    </location>
</feature>
<dbReference type="Gene3D" id="1.10.20.10">
    <property type="entry name" value="Histone, subunit A"/>
    <property type="match status" value="1"/>
</dbReference>
<dbReference type="GO" id="GO:0005669">
    <property type="term" value="C:transcription factor TFIID complex"/>
    <property type="evidence" value="ECO:0007669"/>
    <property type="project" value="InterPro"/>
</dbReference>
<keyword evidence="4" id="KW-0804">Transcription</keyword>
<dbReference type="InterPro" id="IPR016024">
    <property type="entry name" value="ARM-type_fold"/>
</dbReference>
<organism evidence="8">
    <name type="scientific">Fonticula alba</name>
    <name type="common">Slime mold</name>
    <dbReference type="NCBI Taxonomy" id="691883"/>
    <lineage>
        <taxon>Eukaryota</taxon>
        <taxon>Rotosphaerida</taxon>
        <taxon>Fonticulaceae</taxon>
        <taxon>Fonticula</taxon>
    </lineage>
</organism>
<dbReference type="InterPro" id="IPR046344">
    <property type="entry name" value="TAF6_C_sf"/>
</dbReference>
<feature type="region of interest" description="Disordered" evidence="6">
    <location>
        <begin position="556"/>
        <end position="575"/>
    </location>
</feature>
<dbReference type="STRING" id="691883.A0A058Z573"/>
<reference evidence="8" key="1">
    <citation type="submission" date="2013-04" db="EMBL/GenBank/DDBJ databases">
        <title>The Genome Sequence of Fonticula alba ATCC 38817.</title>
        <authorList>
            <consortium name="The Broad Institute Genomics Platform"/>
            <person name="Russ C."/>
            <person name="Cuomo C."/>
            <person name="Burger G."/>
            <person name="Gray M.W."/>
            <person name="Holland P.W.H."/>
            <person name="King N."/>
            <person name="Lang F.B.F."/>
            <person name="Roger A.J."/>
            <person name="Ruiz-Trillo I."/>
            <person name="Brown M."/>
            <person name="Walker B."/>
            <person name="Young S."/>
            <person name="Zeng Q."/>
            <person name="Gargeya S."/>
            <person name="Fitzgerald M."/>
            <person name="Haas B."/>
            <person name="Abouelleil A."/>
            <person name="Allen A.W."/>
            <person name="Alvarado L."/>
            <person name="Arachchi H.M."/>
            <person name="Berlin A.M."/>
            <person name="Chapman S.B."/>
            <person name="Gainer-Dewar J."/>
            <person name="Goldberg J."/>
            <person name="Griggs A."/>
            <person name="Gujja S."/>
            <person name="Hansen M."/>
            <person name="Howarth C."/>
            <person name="Imamovic A."/>
            <person name="Ireland A."/>
            <person name="Larimer J."/>
            <person name="McCowan C."/>
            <person name="Murphy C."/>
            <person name="Pearson M."/>
            <person name="Poon T.W."/>
            <person name="Priest M."/>
            <person name="Roberts A."/>
            <person name="Saif S."/>
            <person name="Shea T."/>
            <person name="Sisk P."/>
            <person name="Sykes S."/>
            <person name="Wortman J."/>
            <person name="Nusbaum C."/>
            <person name="Birren B."/>
        </authorList>
    </citation>
    <scope>NUCLEOTIDE SEQUENCE [LARGE SCALE GENOMIC DNA]</scope>
    <source>
        <strain evidence="8">ATCC 38817</strain>
    </source>
</reference>
<evidence type="ECO:0000256" key="1">
    <source>
        <dbReference type="ARBA" id="ARBA00004123"/>
    </source>
</evidence>
<dbReference type="OrthoDB" id="361039at2759"/>
<dbReference type="GO" id="GO:0016251">
    <property type="term" value="F:RNA polymerase II general transcription initiation factor activity"/>
    <property type="evidence" value="ECO:0007669"/>
    <property type="project" value="InterPro"/>
</dbReference>
<dbReference type="Gene3D" id="1.25.40.770">
    <property type="entry name" value="TAF6, C-terminal HEAT repeat domain"/>
    <property type="match status" value="1"/>
</dbReference>
<dbReference type="EMBL" id="KB932206">
    <property type="protein sequence ID" value="KCV69281.1"/>
    <property type="molecule type" value="Genomic_DNA"/>
</dbReference>
<dbReference type="Pfam" id="PF02969">
    <property type="entry name" value="TAF"/>
    <property type="match status" value="1"/>
</dbReference>
<evidence type="ECO:0000256" key="3">
    <source>
        <dbReference type="ARBA" id="ARBA00023015"/>
    </source>
</evidence>
<dbReference type="GO" id="GO:0003713">
    <property type="term" value="F:transcription coactivator activity"/>
    <property type="evidence" value="ECO:0007669"/>
    <property type="project" value="TreeGrafter"/>
</dbReference>
<accession>A0A058Z573</accession>
<dbReference type="GeneID" id="20528441"/>
<keyword evidence="5" id="KW-0539">Nucleus</keyword>
<feature type="compositionally biased region" description="Low complexity" evidence="6">
    <location>
        <begin position="359"/>
        <end position="410"/>
    </location>
</feature>
<gene>
    <name evidence="8" type="ORF">H696_03716</name>
</gene>
<evidence type="ECO:0000256" key="4">
    <source>
        <dbReference type="ARBA" id="ARBA00023163"/>
    </source>
</evidence>
<evidence type="ECO:0000313" key="9">
    <source>
        <dbReference type="Proteomes" id="UP000030693"/>
    </source>
</evidence>
<evidence type="ECO:0000313" key="8">
    <source>
        <dbReference type="EMBL" id="KCV69281.1"/>
    </source>
</evidence>
<dbReference type="CDD" id="cd22931">
    <property type="entry name" value="HFD_TAF6"/>
    <property type="match status" value="1"/>
</dbReference>
<feature type="domain" description="TATA box binding protein associated factor (TAF) histone-like fold" evidence="7">
    <location>
        <begin position="3"/>
        <end position="66"/>
    </location>
</feature>
<protein>
    <recommendedName>
        <fullName evidence="7">TATA box binding protein associated factor (TAF) histone-like fold domain-containing protein</fullName>
    </recommendedName>
</protein>
<dbReference type="InterPro" id="IPR011442">
    <property type="entry name" value="TAF6_C"/>
</dbReference>
<dbReference type="AlphaFoldDB" id="A0A058Z573"/>
<dbReference type="GO" id="GO:0051123">
    <property type="term" value="P:RNA polymerase II preinitiation complex assembly"/>
    <property type="evidence" value="ECO:0007669"/>
    <property type="project" value="TreeGrafter"/>
</dbReference>
<dbReference type="InterPro" id="IPR037796">
    <property type="entry name" value="TAF6"/>
</dbReference>
<proteinExistence type="inferred from homology"/>
<dbReference type="GO" id="GO:0046695">
    <property type="term" value="C:SLIK (SAGA-like) complex"/>
    <property type="evidence" value="ECO:0007669"/>
    <property type="project" value="InterPro"/>
</dbReference>
<dbReference type="InterPro" id="IPR004823">
    <property type="entry name" value="TAF_TATA-bd_Histone-like_dom"/>
</dbReference>
<dbReference type="eggNOG" id="KOG2549">
    <property type="taxonomic scope" value="Eukaryota"/>
</dbReference>
<keyword evidence="9" id="KW-1185">Reference proteome</keyword>
<dbReference type="InterPro" id="IPR009072">
    <property type="entry name" value="Histone-fold"/>
</dbReference>
<evidence type="ECO:0000256" key="5">
    <source>
        <dbReference type="ARBA" id="ARBA00023242"/>
    </source>
</evidence>
<keyword evidence="3" id="KW-0805">Transcription regulation</keyword>
<dbReference type="PANTHER" id="PTHR10221:SF9">
    <property type="entry name" value="TRANSCRIPTION INITIATION FACTOR TFIID SUBUNIT 6"/>
    <property type="match status" value="1"/>
</dbReference>
<dbReference type="RefSeq" id="XP_009495846.1">
    <property type="nucleotide sequence ID" value="XM_009497571.1"/>
</dbReference>
<name>A0A058Z573_FONAL</name>
<dbReference type="SMART" id="SM00803">
    <property type="entry name" value="TAF"/>
    <property type="match status" value="1"/>
</dbReference>